<dbReference type="EMBL" id="BOQE01000001">
    <property type="protein sequence ID" value="GIM46027.1"/>
    <property type="molecule type" value="Genomic_DNA"/>
</dbReference>
<feature type="transmembrane region" description="Helical" evidence="6">
    <location>
        <begin position="186"/>
        <end position="204"/>
    </location>
</feature>
<evidence type="ECO:0000313" key="8">
    <source>
        <dbReference type="Proteomes" id="UP001057291"/>
    </source>
</evidence>
<dbReference type="InterPro" id="IPR001123">
    <property type="entry name" value="LeuE-type"/>
</dbReference>
<dbReference type="AlphaFoldDB" id="A0AAV4LDW2"/>
<evidence type="ECO:0000256" key="4">
    <source>
        <dbReference type="ARBA" id="ARBA00022989"/>
    </source>
</evidence>
<dbReference type="Pfam" id="PF01810">
    <property type="entry name" value="LysE"/>
    <property type="match status" value="1"/>
</dbReference>
<dbReference type="PANTHER" id="PTHR30086:SF20">
    <property type="entry name" value="ARGININE EXPORTER PROTEIN ARGO-RELATED"/>
    <property type="match status" value="1"/>
</dbReference>
<gene>
    <name evidence="7" type="ORF">DNHGIG_15760</name>
</gene>
<organism evidence="7 8">
    <name type="scientific">Collibacillus ludicampi</name>
    <dbReference type="NCBI Taxonomy" id="2771369"/>
    <lineage>
        <taxon>Bacteria</taxon>
        <taxon>Bacillati</taxon>
        <taxon>Bacillota</taxon>
        <taxon>Bacilli</taxon>
        <taxon>Bacillales</taxon>
        <taxon>Alicyclobacillaceae</taxon>
        <taxon>Collibacillus</taxon>
    </lineage>
</organism>
<keyword evidence="5 6" id="KW-0472">Membrane</keyword>
<feature type="transmembrane region" description="Helical" evidence="6">
    <location>
        <begin position="149"/>
        <end position="174"/>
    </location>
</feature>
<dbReference type="RefSeq" id="WP_282199174.1">
    <property type="nucleotide sequence ID" value="NZ_BOQE01000001.1"/>
</dbReference>
<evidence type="ECO:0000256" key="1">
    <source>
        <dbReference type="ARBA" id="ARBA00004651"/>
    </source>
</evidence>
<dbReference type="PIRSF" id="PIRSF006324">
    <property type="entry name" value="LeuE"/>
    <property type="match status" value="1"/>
</dbReference>
<evidence type="ECO:0000313" key="7">
    <source>
        <dbReference type="EMBL" id="GIM46027.1"/>
    </source>
</evidence>
<comment type="subcellular location">
    <subcellularLocation>
        <location evidence="1">Cell membrane</location>
        <topology evidence="1">Multi-pass membrane protein</topology>
    </subcellularLocation>
</comment>
<dbReference type="PANTHER" id="PTHR30086">
    <property type="entry name" value="ARGININE EXPORTER PROTEIN ARGO"/>
    <property type="match status" value="1"/>
</dbReference>
<dbReference type="GO" id="GO:0005886">
    <property type="term" value="C:plasma membrane"/>
    <property type="evidence" value="ECO:0007669"/>
    <property type="project" value="UniProtKB-SubCell"/>
</dbReference>
<evidence type="ECO:0000256" key="2">
    <source>
        <dbReference type="ARBA" id="ARBA00022475"/>
    </source>
</evidence>
<feature type="transmembrane region" description="Helical" evidence="6">
    <location>
        <begin position="70"/>
        <end position="88"/>
    </location>
</feature>
<evidence type="ECO:0000256" key="3">
    <source>
        <dbReference type="ARBA" id="ARBA00022692"/>
    </source>
</evidence>
<dbReference type="Proteomes" id="UP001057291">
    <property type="component" value="Unassembled WGS sequence"/>
</dbReference>
<reference evidence="7" key="1">
    <citation type="journal article" date="2023" name="Int. J. Syst. Evol. Microbiol.">
        <title>Collibacillus ludicampi gen. nov., sp. nov., a new soil bacterium of the family Alicyclobacillaceae.</title>
        <authorList>
            <person name="Jojima T."/>
            <person name="Ioku Y."/>
            <person name="Fukuta Y."/>
            <person name="Shirasaka N."/>
            <person name="Matsumura Y."/>
            <person name="Mori M."/>
        </authorList>
    </citation>
    <scope>NUCLEOTIDE SEQUENCE</scope>
    <source>
        <strain evidence="7">TP075</strain>
    </source>
</reference>
<evidence type="ECO:0000256" key="5">
    <source>
        <dbReference type="ARBA" id="ARBA00023136"/>
    </source>
</evidence>
<feature type="transmembrane region" description="Helical" evidence="6">
    <location>
        <begin position="6"/>
        <end position="28"/>
    </location>
</feature>
<comment type="caution">
    <text evidence="7">The sequence shown here is derived from an EMBL/GenBank/DDBJ whole genome shotgun (WGS) entry which is preliminary data.</text>
</comment>
<feature type="transmembrane region" description="Helical" evidence="6">
    <location>
        <begin position="40"/>
        <end position="64"/>
    </location>
</feature>
<keyword evidence="3 6" id="KW-0812">Transmembrane</keyword>
<evidence type="ECO:0000256" key="6">
    <source>
        <dbReference type="SAM" id="Phobius"/>
    </source>
</evidence>
<sequence length="207" mass="22518">MDVSHVLSFLVVSMLLTIAPGPDILFVIMQSISHGKKSGIATAFGLCTGVTVHTLAAAFGISAILHESVFAFQILKYAGALYLLYLAWQAFKEGKQAFSTETVPKQSLSSLYKRGIFMNVLNPKVSLFFLAFLPQFVSPESGHMSLQMIFLGVLFMIQAIVIFTIVAVCAETFGRKIIGSTRAMKYVNVLKAGVFALIGIRLALSEK</sequence>
<protein>
    <submittedName>
        <fullName evidence="7">LysE family translocator</fullName>
    </submittedName>
</protein>
<name>A0AAV4LDW2_9BACL</name>
<keyword evidence="2" id="KW-1003">Cell membrane</keyword>
<keyword evidence="4 6" id="KW-1133">Transmembrane helix</keyword>
<proteinExistence type="predicted"/>
<accession>A0AAV4LDW2</accession>
<dbReference type="GO" id="GO:0015171">
    <property type="term" value="F:amino acid transmembrane transporter activity"/>
    <property type="evidence" value="ECO:0007669"/>
    <property type="project" value="TreeGrafter"/>
</dbReference>
<keyword evidence="8" id="KW-1185">Reference proteome</keyword>